<dbReference type="OrthoDB" id="377733at2759"/>
<feature type="binding site" evidence="16">
    <location>
        <position position="572"/>
    </location>
    <ligand>
        <name>Mg(2+)</name>
        <dbReference type="ChEBI" id="CHEBI:18420"/>
    </ligand>
</feature>
<reference evidence="22 23" key="1">
    <citation type="submission" date="2020-11" db="EMBL/GenBank/DDBJ databases">
        <title>Kefir isolates.</title>
        <authorList>
            <person name="Marcisauskas S."/>
            <person name="Kim Y."/>
            <person name="Blasche S."/>
        </authorList>
    </citation>
    <scope>NUCLEOTIDE SEQUENCE [LARGE SCALE GENOMIC DNA]</scope>
    <source>
        <strain evidence="22 23">OG2</strain>
    </source>
</reference>
<dbReference type="SUPFAM" id="SSF56784">
    <property type="entry name" value="HAD-like"/>
    <property type="match status" value="1"/>
</dbReference>
<evidence type="ECO:0000256" key="16">
    <source>
        <dbReference type="PIRSR" id="PIRSR606539-3"/>
    </source>
</evidence>
<keyword evidence="9 17" id="KW-1278">Translocase</keyword>
<feature type="domain" description="P-type ATPase N-terminal" evidence="20">
    <location>
        <begin position="153"/>
        <end position="210"/>
    </location>
</feature>
<dbReference type="EC" id="7.6.2.1" evidence="17"/>
<dbReference type="GO" id="GO:0016887">
    <property type="term" value="F:ATP hydrolysis activity"/>
    <property type="evidence" value="ECO:0007669"/>
    <property type="project" value="InterPro"/>
</dbReference>
<feature type="region of interest" description="Disordered" evidence="18">
    <location>
        <begin position="30"/>
        <end position="97"/>
    </location>
</feature>
<dbReference type="Pfam" id="PF00122">
    <property type="entry name" value="E1-E2_ATPase"/>
    <property type="match status" value="1"/>
</dbReference>
<dbReference type="Proteomes" id="UP000750334">
    <property type="component" value="Unassembled WGS sequence"/>
</dbReference>
<feature type="binding site" evidence="15">
    <location>
        <position position="574"/>
    </location>
    <ligand>
        <name>ATP</name>
        <dbReference type="ChEBI" id="CHEBI:30616"/>
    </ligand>
</feature>
<feature type="transmembrane region" description="Helical" evidence="17">
    <location>
        <begin position="458"/>
        <end position="483"/>
    </location>
</feature>
<comment type="catalytic activity">
    <reaction evidence="13">
        <text>a 1,2-diacyl-sn-glycero-3-phosphoethanolamine(out) + ATP + H2O = a 1,2-diacyl-sn-glycero-3-phosphoethanolamine(in) + ADP + phosphate + H(+)</text>
        <dbReference type="Rhea" id="RHEA:66132"/>
        <dbReference type="ChEBI" id="CHEBI:15377"/>
        <dbReference type="ChEBI" id="CHEBI:15378"/>
        <dbReference type="ChEBI" id="CHEBI:30616"/>
        <dbReference type="ChEBI" id="CHEBI:43474"/>
        <dbReference type="ChEBI" id="CHEBI:64612"/>
        <dbReference type="ChEBI" id="CHEBI:456216"/>
    </reaction>
    <physiologicalReaction direction="left-to-right" evidence="13">
        <dbReference type="Rhea" id="RHEA:66133"/>
    </physiologicalReaction>
</comment>
<dbReference type="SUPFAM" id="SSF81660">
    <property type="entry name" value="Metal cation-transporting ATPase, ATP-binding domain N"/>
    <property type="match status" value="1"/>
</dbReference>
<dbReference type="InterPro" id="IPR023298">
    <property type="entry name" value="ATPase_P-typ_TM_dom_sf"/>
</dbReference>
<keyword evidence="7 15" id="KW-0067">ATP-binding</keyword>
<feature type="binding site" evidence="15">
    <location>
        <position position="573"/>
    </location>
    <ligand>
        <name>ATP</name>
        <dbReference type="ChEBI" id="CHEBI:30616"/>
    </ligand>
</feature>
<dbReference type="Pfam" id="PF00702">
    <property type="entry name" value="Hydrolase"/>
    <property type="match status" value="1"/>
</dbReference>
<dbReference type="InterPro" id="IPR059000">
    <property type="entry name" value="ATPase_P-type_domA"/>
</dbReference>
<dbReference type="GO" id="GO:0140346">
    <property type="term" value="F:phosphatidylserine flippase activity"/>
    <property type="evidence" value="ECO:0007669"/>
    <property type="project" value="UniProtKB-ARBA"/>
</dbReference>
<dbReference type="Gene3D" id="2.70.150.10">
    <property type="entry name" value="Calcium-transporting ATPase, cytoplasmic transduction domain A"/>
    <property type="match status" value="2"/>
</dbReference>
<feature type="transmembrane region" description="Helical" evidence="17">
    <location>
        <begin position="503"/>
        <end position="525"/>
    </location>
</feature>
<comment type="subcellular location">
    <subcellularLocation>
        <location evidence="2">Endomembrane system</location>
    </subcellularLocation>
    <subcellularLocation>
        <location evidence="1 17">Membrane</location>
        <topology evidence="1 17">Multi-pass membrane protein</topology>
    </subcellularLocation>
</comment>
<dbReference type="PANTHER" id="PTHR24092:SF174">
    <property type="entry name" value="PHOSPHOLIPID-TRANSPORTING ATPASE DNF3-RELATED"/>
    <property type="match status" value="1"/>
</dbReference>
<dbReference type="InterPro" id="IPR018303">
    <property type="entry name" value="ATPase_P-typ_P_site"/>
</dbReference>
<dbReference type="Gene3D" id="3.40.50.1000">
    <property type="entry name" value="HAD superfamily/HAD-like"/>
    <property type="match status" value="2"/>
</dbReference>
<feature type="binding site" evidence="15">
    <location>
        <position position="1220"/>
    </location>
    <ligand>
        <name>ATP</name>
        <dbReference type="ChEBI" id="CHEBI:30616"/>
    </ligand>
</feature>
<feature type="region of interest" description="Disordered" evidence="18">
    <location>
        <begin position="1604"/>
        <end position="1654"/>
    </location>
</feature>
<feature type="binding site" evidence="15">
    <location>
        <position position="1128"/>
    </location>
    <ligand>
        <name>ATP</name>
        <dbReference type="ChEBI" id="CHEBI:30616"/>
    </ligand>
</feature>
<dbReference type="SUPFAM" id="SSF81665">
    <property type="entry name" value="Calcium ATPase, transmembrane domain M"/>
    <property type="match status" value="1"/>
</dbReference>
<evidence type="ECO:0000259" key="20">
    <source>
        <dbReference type="Pfam" id="PF16209"/>
    </source>
</evidence>
<feature type="transmembrane region" description="Helical" evidence="17">
    <location>
        <begin position="184"/>
        <end position="201"/>
    </location>
</feature>
<feature type="compositionally biased region" description="Acidic residues" evidence="18">
    <location>
        <begin position="63"/>
        <end position="95"/>
    </location>
</feature>
<dbReference type="Gene3D" id="3.40.1110.10">
    <property type="entry name" value="Calcium-transporting ATPase, cytoplasmic domain N"/>
    <property type="match status" value="2"/>
</dbReference>
<dbReference type="GO" id="GO:0005524">
    <property type="term" value="F:ATP binding"/>
    <property type="evidence" value="ECO:0007669"/>
    <property type="project" value="UniProtKB-UniRule"/>
</dbReference>
<feature type="transmembrane region" description="Helical" evidence="17">
    <location>
        <begin position="1412"/>
        <end position="1430"/>
    </location>
</feature>
<feature type="transmembrane region" description="Helical" evidence="17">
    <location>
        <begin position="1486"/>
        <end position="1506"/>
    </location>
</feature>
<feature type="binding site" evidence="15">
    <location>
        <position position="773"/>
    </location>
    <ligand>
        <name>ATP</name>
        <dbReference type="ChEBI" id="CHEBI:30616"/>
    </ligand>
</feature>
<feature type="binding site" evidence="15">
    <location>
        <position position="1245"/>
    </location>
    <ligand>
        <name>ATP</name>
        <dbReference type="ChEBI" id="CHEBI:30616"/>
    </ligand>
</feature>
<dbReference type="InterPro" id="IPR036412">
    <property type="entry name" value="HAD-like_sf"/>
</dbReference>
<keyword evidence="10 17" id="KW-1133">Transmembrane helix</keyword>
<evidence type="ECO:0000256" key="18">
    <source>
        <dbReference type="SAM" id="MobiDB-lite"/>
    </source>
</evidence>
<dbReference type="InterPro" id="IPR032630">
    <property type="entry name" value="P_typ_ATPase_c"/>
</dbReference>
<evidence type="ECO:0000256" key="7">
    <source>
        <dbReference type="ARBA" id="ARBA00022840"/>
    </source>
</evidence>
<accession>A0A9P6W1T1</accession>
<evidence type="ECO:0000313" key="23">
    <source>
        <dbReference type="Proteomes" id="UP000750334"/>
    </source>
</evidence>
<feature type="compositionally biased region" description="Low complexity" evidence="18">
    <location>
        <begin position="259"/>
        <end position="279"/>
    </location>
</feature>
<dbReference type="InterPro" id="IPR008250">
    <property type="entry name" value="ATPase_P-typ_transduc_dom_A_sf"/>
</dbReference>
<evidence type="ECO:0000256" key="10">
    <source>
        <dbReference type="ARBA" id="ARBA00022989"/>
    </source>
</evidence>
<feature type="compositionally biased region" description="Basic and acidic residues" evidence="18">
    <location>
        <begin position="978"/>
        <end position="988"/>
    </location>
</feature>
<feature type="binding site" evidence="16">
    <location>
        <position position="1241"/>
    </location>
    <ligand>
        <name>Mg(2+)</name>
        <dbReference type="ChEBI" id="CHEBI:18420"/>
    </ligand>
</feature>
<evidence type="ECO:0000256" key="6">
    <source>
        <dbReference type="ARBA" id="ARBA00022741"/>
    </source>
</evidence>
<feature type="binding site" evidence="15">
    <location>
        <position position="1244"/>
    </location>
    <ligand>
        <name>ATP</name>
        <dbReference type="ChEBI" id="CHEBI:30616"/>
    </ligand>
</feature>
<feature type="binding site" evidence="16">
    <location>
        <position position="574"/>
    </location>
    <ligand>
        <name>Mg(2+)</name>
        <dbReference type="ChEBI" id="CHEBI:18420"/>
    </ligand>
</feature>
<dbReference type="SUPFAM" id="SSF81653">
    <property type="entry name" value="Calcium ATPase, transduction domain A"/>
    <property type="match status" value="1"/>
</dbReference>
<comment type="catalytic activity">
    <reaction evidence="12 17">
        <text>ATP + H2O + phospholipidSide 1 = ADP + phosphate + phospholipidSide 2.</text>
        <dbReference type="EC" id="7.6.2.1"/>
    </reaction>
</comment>
<comment type="caution">
    <text evidence="22">The sequence shown here is derived from an EMBL/GenBank/DDBJ whole genome shotgun (WGS) entry which is preliminary data.</text>
</comment>
<evidence type="ECO:0000256" key="14">
    <source>
        <dbReference type="PIRSR" id="PIRSR606539-1"/>
    </source>
</evidence>
<evidence type="ECO:0000256" key="17">
    <source>
        <dbReference type="RuleBase" id="RU362033"/>
    </source>
</evidence>
<evidence type="ECO:0000313" key="22">
    <source>
        <dbReference type="EMBL" id="KAG0659890.1"/>
    </source>
</evidence>
<dbReference type="InterPro" id="IPR023214">
    <property type="entry name" value="HAD_sf"/>
</dbReference>
<evidence type="ECO:0000256" key="8">
    <source>
        <dbReference type="ARBA" id="ARBA00022842"/>
    </source>
</evidence>
<evidence type="ECO:0000256" key="9">
    <source>
        <dbReference type="ARBA" id="ARBA00022967"/>
    </source>
</evidence>
<feature type="domain" description="P-type ATPase C-terminal" evidence="21">
    <location>
        <begin position="1268"/>
        <end position="1516"/>
    </location>
</feature>
<evidence type="ECO:0000256" key="11">
    <source>
        <dbReference type="ARBA" id="ARBA00023136"/>
    </source>
</evidence>
<comment type="similarity">
    <text evidence="3 17">Belongs to the cation transport ATPase (P-type) (TC 3.A.3) family. Type IV subfamily.</text>
</comment>
<dbReference type="InterPro" id="IPR006539">
    <property type="entry name" value="P-type_ATPase_IV"/>
</dbReference>
<sequence length="1687" mass="192484">MSQDEVKRKRASSLRTQMFNKHLYNKFVAGNDIPEENNQPDYELHDIDEGDQNYLNSNITNEEPFENENNDIQDDEGMEDEEQDEDEEDDDDYDDPDRLPTIWTRFLDLIWNITREMHSKNGRHIPICLDHTLPEFLNYSSDKYKGLLIDERTEEPYINNSIASSRYTIYSFLPKQLYAQFSKLANSYFLLVSILQMIPGWSTTGTYTTIIPLLAFMAISMAREAWDDFCRHLLDKEENRKPCNVIRKDPSLKNGDYLSSTQDNTNATSSDNSSSGDSVSSLNTYFTNFDLLKNRHGVDIKEEKWKNLRVGDFILLKQDDWVPADILLLTTDGQNSECYIETMALDGETNLKNKHPHVELHKLTSSASGLAHINAQVTVEDPNVDLYNFEGNLELLNSKNNTVKKYPVGSDNVIYRGSIIRNTKNIIGVVIFTGEETKIRKNALRNPRIKSPKLQKDINLIIALMVVIVIFISLFSFFGHRLANRRSIDSNQAWYLYQQDAGVAPTIMSFIIMYNTMIPLSLYVTMEIIKVMQSRLMAWDIDMYYAETDTPCEPRTATILEELGQVSYIFSDKTGTLTDNKMIFKKFSICGSSWEHNIDQESRYNSTEQLHSVPSRASTEVDVISYGDSAILGNTSYFKKPNEYNLKNRATEYFENIDQPRTSVDYKGNSSIRYTGRPSLSSLYVGKRNKEAKMAEQREENGQIIESEDDIKSSYDLLQYVQSHPNCVFAEKAKFFILALSLCHTCLPKKLDGNPSNDMEDDVIDYEASSPDELALVKAARDLGYVVFNRNAQMLTIKTYPNGFSGKPELENFEILNYIEFNSKRKRMSVAVRVPNQPDKVLLISKGADNVILERLHNNELALKKMQEINNATGERKENEAELVLQQRKSLEYIAYEDEAPRKSLRLKRNISAGRDSLSLQAMRKSLSRNAVNQVADPEMPVDSIDQFLSNVNKTNQELDNIISKSRKSLHKQQLEKYGPRISVDHRTSNNQRLSPNGTRGSKNSEKSDESEMLQYIGSDELLANDEYILERSIQAIDDFSTEGLRTLLYSYKWIDNSTYDAWNEEYQNAKTSLVNRKTLIDQVGGQIENGMSLLGVTAIEDKLQEGVAESIEKIRRAGIKMWMLTGDKRETAINIGYSCKLIHDYSTVVILAISDENIISKMNVISQEADSGNMAHCVLVIDGSTLAMFEQNPTYMAVFIELCTKVDSTICCRASPSQKALMVTNIRNADKSAVTLAIGDGANDIAMIQSADIGIGIAGKEGLQASRSSDYSIGQFRFLLKLLFVHGRYNYIRTGKFILCTFYKELTFYLTQLIFQRYTLFSGSSLYEPWSLSMFNTLFTSLPVLCIGMFEKDLKPVTLLTIPELYSYGRLSQGFGVKIFMEWIIQGTLISLLITFLNIVMWGFTSFSDNSMYPLGVVNFTAIVAMINMKAQFIEMRNRNWIAFVSVTLSCGGWLVWMVALPVINKSDGIYDVPYGFIHHFGRDITFWCTCFILALLPITLDIVYQTFKRTFWPSDVDIFAELEKKDDIRKKLELGAFNEMKQGWTWPHDPNAIERYTAKVTHKRDKSSASISVDISGSSHRNKSIFDGDSVIVSDPMSFISRSSEGREDKRSSKLSQEEYEVLPSGKMVKRMSKNDIDTAPDNRGSVHSDNIKDRLTKKLRFQTKTETDEDIRHIVEERMKDLEC</sequence>
<gene>
    <name evidence="22" type="primary">DNF3</name>
    <name evidence="22" type="ORF">C6P45_001725</name>
</gene>
<evidence type="ECO:0000256" key="4">
    <source>
        <dbReference type="ARBA" id="ARBA00022692"/>
    </source>
</evidence>
<feature type="transmembrane region" description="Helical" evidence="17">
    <location>
        <begin position="1384"/>
        <end position="1406"/>
    </location>
</feature>
<evidence type="ECO:0000256" key="5">
    <source>
        <dbReference type="ARBA" id="ARBA00022723"/>
    </source>
</evidence>
<evidence type="ECO:0000259" key="21">
    <source>
        <dbReference type="Pfam" id="PF16212"/>
    </source>
</evidence>
<dbReference type="FunFam" id="3.40.50.1000:FF:000172">
    <property type="entry name" value="Phospholipid-transporting ATPase"/>
    <property type="match status" value="1"/>
</dbReference>
<dbReference type="NCBIfam" id="TIGR01652">
    <property type="entry name" value="ATPase-Plipid"/>
    <property type="match status" value="1"/>
</dbReference>
<dbReference type="Pfam" id="PF16209">
    <property type="entry name" value="PhoLip_ATPase_N"/>
    <property type="match status" value="1"/>
</dbReference>
<keyword evidence="5 16" id="KW-0479">Metal-binding</keyword>
<evidence type="ECO:0000259" key="19">
    <source>
        <dbReference type="Pfam" id="PF00122"/>
    </source>
</evidence>
<keyword evidence="6 15" id="KW-0547">Nucleotide-binding</keyword>
<dbReference type="FunFam" id="3.40.1110.10:FF:000090">
    <property type="entry name" value="Phospholipid-transporting ATPase"/>
    <property type="match status" value="1"/>
</dbReference>
<protein>
    <recommendedName>
        <fullName evidence="17">Phospholipid-transporting ATPase</fullName>
        <ecNumber evidence="17">7.6.2.1</ecNumber>
    </recommendedName>
</protein>
<feature type="active site" description="4-aspartylphosphate intermediate" evidence="14">
    <location>
        <position position="572"/>
    </location>
</feature>
<proteinExistence type="inferred from homology"/>
<keyword evidence="23" id="KW-1185">Reference proteome</keyword>
<feature type="region of interest" description="Disordered" evidence="18">
    <location>
        <begin position="254"/>
        <end position="279"/>
    </location>
</feature>
<keyword evidence="8 16" id="KW-0460">Magnesium</keyword>
<dbReference type="InterPro" id="IPR032631">
    <property type="entry name" value="P-type_ATPase_N"/>
</dbReference>
<evidence type="ECO:0000256" key="13">
    <source>
        <dbReference type="ARBA" id="ARBA00049128"/>
    </source>
</evidence>
<dbReference type="EMBL" id="PUHR01000184">
    <property type="protein sequence ID" value="KAG0659890.1"/>
    <property type="molecule type" value="Genomic_DNA"/>
</dbReference>
<evidence type="ECO:0000256" key="12">
    <source>
        <dbReference type="ARBA" id="ARBA00034036"/>
    </source>
</evidence>
<evidence type="ECO:0000256" key="1">
    <source>
        <dbReference type="ARBA" id="ARBA00004141"/>
    </source>
</evidence>
<feature type="binding site" evidence="15">
    <location>
        <position position="1214"/>
    </location>
    <ligand>
        <name>ATP</name>
        <dbReference type="ChEBI" id="CHEBI:30616"/>
    </ligand>
</feature>
<dbReference type="GO" id="GO:0005886">
    <property type="term" value="C:plasma membrane"/>
    <property type="evidence" value="ECO:0007669"/>
    <property type="project" value="TreeGrafter"/>
</dbReference>
<name>A0A9P6W1T1_MAUEX</name>
<organism evidence="22 23">
    <name type="scientific">Maudiozyma exigua</name>
    <name type="common">Yeast</name>
    <name type="synonym">Kazachstania exigua</name>
    <dbReference type="NCBI Taxonomy" id="34358"/>
    <lineage>
        <taxon>Eukaryota</taxon>
        <taxon>Fungi</taxon>
        <taxon>Dikarya</taxon>
        <taxon>Ascomycota</taxon>
        <taxon>Saccharomycotina</taxon>
        <taxon>Saccharomycetes</taxon>
        <taxon>Saccharomycetales</taxon>
        <taxon>Saccharomycetaceae</taxon>
        <taxon>Maudiozyma</taxon>
    </lineage>
</organism>
<feature type="binding site" evidence="15">
    <location>
        <position position="1127"/>
    </location>
    <ligand>
        <name>ATP</name>
        <dbReference type="ChEBI" id="CHEBI:30616"/>
    </ligand>
</feature>
<dbReference type="GO" id="GO:0006892">
    <property type="term" value="P:post-Golgi vesicle-mediated transport"/>
    <property type="evidence" value="ECO:0007669"/>
    <property type="project" value="TreeGrafter"/>
</dbReference>
<dbReference type="GO" id="GO:0032456">
    <property type="term" value="P:endocytic recycling"/>
    <property type="evidence" value="ECO:0007669"/>
    <property type="project" value="TreeGrafter"/>
</dbReference>
<feature type="domain" description="P-type ATPase A" evidence="19">
    <location>
        <begin position="301"/>
        <end position="381"/>
    </location>
</feature>
<feature type="region of interest" description="Disordered" evidence="18">
    <location>
        <begin position="978"/>
        <end position="1011"/>
    </location>
</feature>
<feature type="binding site" evidence="15">
    <location>
        <position position="1046"/>
    </location>
    <ligand>
        <name>ATP</name>
        <dbReference type="ChEBI" id="CHEBI:30616"/>
    </ligand>
</feature>
<dbReference type="NCBIfam" id="TIGR01494">
    <property type="entry name" value="ATPase_P-type"/>
    <property type="match status" value="1"/>
</dbReference>
<dbReference type="PANTHER" id="PTHR24092">
    <property type="entry name" value="PROBABLE PHOSPHOLIPID-TRANSPORTING ATPASE"/>
    <property type="match status" value="1"/>
</dbReference>
<evidence type="ECO:0000256" key="2">
    <source>
        <dbReference type="ARBA" id="ARBA00004308"/>
    </source>
</evidence>
<feature type="binding site" evidence="15">
    <location>
        <position position="1126"/>
    </location>
    <ligand>
        <name>ATP</name>
        <dbReference type="ChEBI" id="CHEBI:30616"/>
    </ligand>
</feature>
<dbReference type="Pfam" id="PF16212">
    <property type="entry name" value="PhoLip_ATPase_C"/>
    <property type="match status" value="1"/>
</dbReference>
<keyword evidence="4 17" id="KW-0812">Transmembrane</keyword>
<feature type="compositionally biased region" description="Polar residues" evidence="18">
    <location>
        <begin position="989"/>
        <end position="1002"/>
    </location>
</feature>
<feature type="binding site" evidence="15">
    <location>
        <position position="846"/>
    </location>
    <ligand>
        <name>ATP</name>
        <dbReference type="ChEBI" id="CHEBI:30616"/>
    </ligand>
</feature>
<dbReference type="GO" id="GO:0000287">
    <property type="term" value="F:magnesium ion binding"/>
    <property type="evidence" value="ECO:0007669"/>
    <property type="project" value="UniProtKB-UniRule"/>
</dbReference>
<feature type="transmembrane region" description="Helical" evidence="17">
    <location>
        <begin position="1442"/>
        <end position="1466"/>
    </location>
</feature>
<keyword evidence="11 17" id="KW-0472">Membrane</keyword>
<feature type="transmembrane region" description="Helical" evidence="17">
    <location>
        <begin position="1331"/>
        <end position="1351"/>
    </location>
</feature>
<comment type="cofactor">
    <cofactor evidence="16">
        <name>Mg(2+)</name>
        <dbReference type="ChEBI" id="CHEBI:18420"/>
    </cofactor>
</comment>
<feature type="binding site" evidence="15">
    <location>
        <position position="572"/>
    </location>
    <ligand>
        <name>ATP</name>
        <dbReference type="ChEBI" id="CHEBI:30616"/>
    </ligand>
</feature>
<feature type="binding site" evidence="16">
    <location>
        <position position="1245"/>
    </location>
    <ligand>
        <name>Mg(2+)</name>
        <dbReference type="ChEBI" id="CHEBI:18420"/>
    </ligand>
</feature>
<dbReference type="Gene3D" id="1.20.1110.10">
    <property type="entry name" value="Calcium-transporting ATPase, transmembrane domain"/>
    <property type="match status" value="1"/>
</dbReference>
<dbReference type="InterPro" id="IPR001757">
    <property type="entry name" value="P_typ_ATPase"/>
</dbReference>
<evidence type="ECO:0000256" key="15">
    <source>
        <dbReference type="PIRSR" id="PIRSR606539-2"/>
    </source>
</evidence>
<evidence type="ECO:0000256" key="3">
    <source>
        <dbReference type="ARBA" id="ARBA00008109"/>
    </source>
</evidence>
<feature type="binding site" evidence="15">
    <location>
        <position position="821"/>
    </location>
    <ligand>
        <name>ATP</name>
        <dbReference type="ChEBI" id="CHEBI:30616"/>
    </ligand>
</feature>
<dbReference type="GO" id="GO:0005802">
    <property type="term" value="C:trans-Golgi network"/>
    <property type="evidence" value="ECO:0007669"/>
    <property type="project" value="TreeGrafter"/>
</dbReference>
<dbReference type="Pfam" id="PF13246">
    <property type="entry name" value="Cation_ATPase"/>
    <property type="match status" value="1"/>
</dbReference>
<dbReference type="InterPro" id="IPR023299">
    <property type="entry name" value="ATPase_P-typ_cyto_dom_N"/>
</dbReference>
<dbReference type="PROSITE" id="PS00154">
    <property type="entry name" value="ATPASE_E1_E2"/>
    <property type="match status" value="1"/>
</dbReference>